<evidence type="ECO:0000313" key="2">
    <source>
        <dbReference type="Proteomes" id="UP000797356"/>
    </source>
</evidence>
<dbReference type="Proteomes" id="UP000797356">
    <property type="component" value="Chromosome 5"/>
</dbReference>
<accession>A0A8K0N179</accession>
<proteinExistence type="predicted"/>
<dbReference type="Gene3D" id="3.40.50.1820">
    <property type="entry name" value="alpha/beta hydrolase"/>
    <property type="match status" value="1"/>
</dbReference>
<dbReference type="AlphaFoldDB" id="A0A8K0N179"/>
<evidence type="ECO:0000313" key="1">
    <source>
        <dbReference type="EMBL" id="KAG1342222.1"/>
    </source>
</evidence>
<name>A0A8K0N179_COCNU</name>
<protein>
    <submittedName>
        <fullName evidence="1">Putative tuliposide A-converting enzyme b6, amyloplastic</fullName>
    </submittedName>
</protein>
<dbReference type="EMBL" id="CM017876">
    <property type="protein sequence ID" value="KAG1342222.1"/>
    <property type="molecule type" value="Genomic_DNA"/>
</dbReference>
<reference evidence="1" key="1">
    <citation type="journal article" date="2017" name="Gigascience">
        <title>The genome draft of coconut (Cocos nucifera).</title>
        <authorList>
            <person name="Xiao Y."/>
            <person name="Xu P."/>
            <person name="Fan H."/>
            <person name="Baudouin L."/>
            <person name="Xia W."/>
            <person name="Bocs S."/>
            <person name="Xu J."/>
            <person name="Li Q."/>
            <person name="Guo A."/>
            <person name="Zhou L."/>
            <person name="Li J."/>
            <person name="Wu Y."/>
            <person name="Ma Z."/>
            <person name="Armero A."/>
            <person name="Issali A.E."/>
            <person name="Liu N."/>
            <person name="Peng M."/>
            <person name="Yang Y."/>
        </authorList>
    </citation>
    <scope>NUCLEOTIDE SEQUENCE</scope>
    <source>
        <tissue evidence="1">Spear leaf of Hainan Tall coconut</tissue>
    </source>
</reference>
<keyword evidence="2" id="KW-1185">Reference proteome</keyword>
<dbReference type="InterPro" id="IPR029058">
    <property type="entry name" value="AB_hydrolase_fold"/>
</dbReference>
<comment type="caution">
    <text evidence="1">The sequence shown here is derived from an EMBL/GenBank/DDBJ whole genome shotgun (WGS) entry which is preliminary data.</text>
</comment>
<gene>
    <name evidence="1" type="ORF">COCNU_05G004510</name>
</gene>
<sequence>MPPNDVTINPSASISIRIYLSTNTTINNKKLCIFIYIHSYYFVIESTFSTIYHHYLSALAA</sequence>
<reference evidence="1" key="2">
    <citation type="submission" date="2019-07" db="EMBL/GenBank/DDBJ databases">
        <authorList>
            <person name="Yang Y."/>
            <person name="Bocs S."/>
            <person name="Baudouin L."/>
        </authorList>
    </citation>
    <scope>NUCLEOTIDE SEQUENCE</scope>
    <source>
        <tissue evidence="1">Spear leaf of Hainan Tall coconut</tissue>
    </source>
</reference>
<organism evidence="1 2">
    <name type="scientific">Cocos nucifera</name>
    <name type="common">Coconut palm</name>
    <dbReference type="NCBI Taxonomy" id="13894"/>
    <lineage>
        <taxon>Eukaryota</taxon>
        <taxon>Viridiplantae</taxon>
        <taxon>Streptophyta</taxon>
        <taxon>Embryophyta</taxon>
        <taxon>Tracheophyta</taxon>
        <taxon>Spermatophyta</taxon>
        <taxon>Magnoliopsida</taxon>
        <taxon>Liliopsida</taxon>
        <taxon>Arecaceae</taxon>
        <taxon>Arecoideae</taxon>
        <taxon>Cocoseae</taxon>
        <taxon>Attaleinae</taxon>
        <taxon>Cocos</taxon>
    </lineage>
</organism>